<evidence type="ECO:0000313" key="16">
    <source>
        <dbReference type="EMBL" id="JAC50331.1"/>
    </source>
</evidence>
<evidence type="ECO:0000256" key="5">
    <source>
        <dbReference type="ARBA" id="ARBA00010617"/>
    </source>
</evidence>
<dbReference type="PRINTS" id="PR00463">
    <property type="entry name" value="EP450I"/>
</dbReference>
<keyword evidence="13 15" id="KW-0472">Membrane</keyword>
<dbReference type="GO" id="GO:0006082">
    <property type="term" value="P:organic acid metabolic process"/>
    <property type="evidence" value="ECO:0007669"/>
    <property type="project" value="TreeGrafter"/>
</dbReference>
<keyword evidence="8" id="KW-0256">Endoplasmic reticulum</keyword>
<keyword evidence="15" id="KW-1133">Transmembrane helix</keyword>
<protein>
    <submittedName>
        <fullName evidence="16">Cytochrome P450 306a1</fullName>
    </submittedName>
</protein>
<comment type="similarity">
    <text evidence="5">Belongs to the cytochrome P450 family.</text>
</comment>
<dbReference type="EMBL" id="GAKP01008621">
    <property type="protein sequence ID" value="JAC50331.1"/>
    <property type="molecule type" value="Transcribed_RNA"/>
</dbReference>
<dbReference type="RefSeq" id="XP_011201481.2">
    <property type="nucleotide sequence ID" value="XM_011203179.4"/>
</dbReference>
<comment type="subcellular location">
    <subcellularLocation>
        <location evidence="4">Endoplasmic reticulum membrane</location>
        <topology evidence="4">Peripheral membrane protein</topology>
    </subcellularLocation>
    <subcellularLocation>
        <location evidence="3">Microsome membrane</location>
        <topology evidence="3">Peripheral membrane protein</topology>
    </subcellularLocation>
</comment>
<gene>
    <name evidence="16" type="primary">CP306</name>
</gene>
<evidence type="ECO:0000256" key="12">
    <source>
        <dbReference type="ARBA" id="ARBA00023033"/>
    </source>
</evidence>
<evidence type="ECO:0000256" key="3">
    <source>
        <dbReference type="ARBA" id="ARBA00004174"/>
    </source>
</evidence>
<evidence type="ECO:0000256" key="10">
    <source>
        <dbReference type="ARBA" id="ARBA00023002"/>
    </source>
</evidence>
<dbReference type="SUPFAM" id="SSF48264">
    <property type="entry name" value="Cytochrome P450"/>
    <property type="match status" value="1"/>
</dbReference>
<keyword evidence="15" id="KW-0812">Transmembrane</keyword>
<dbReference type="InterPro" id="IPR002401">
    <property type="entry name" value="Cyt_P450_E_grp-I"/>
</dbReference>
<keyword evidence="9" id="KW-0492">Microsome</keyword>
<reference evidence="16" key="1">
    <citation type="journal article" date="2014" name="BMC Genomics">
        <title>Characterizing the developmental transcriptome of the oriental fruit fly, Bactrocera dorsalis (Diptera: Tephritidae) through comparative genomic analysis with Drosophila melanogaster utilizing modENCODE datasets.</title>
        <authorList>
            <person name="Geib S.M."/>
            <person name="Calla B."/>
            <person name="Hall B."/>
            <person name="Hou S."/>
            <person name="Manoukis N.C."/>
        </authorList>
    </citation>
    <scope>NUCLEOTIDE SEQUENCE</scope>
    <source>
        <strain evidence="16">Punador</strain>
    </source>
</reference>
<dbReference type="GO" id="GO:0008395">
    <property type="term" value="F:steroid hydroxylase activity"/>
    <property type="evidence" value="ECO:0007669"/>
    <property type="project" value="TreeGrafter"/>
</dbReference>
<dbReference type="KEGG" id="bdr:105224923"/>
<dbReference type="OrthoDB" id="1844152at2759"/>
<dbReference type="GO" id="GO:0005506">
    <property type="term" value="F:iron ion binding"/>
    <property type="evidence" value="ECO:0007669"/>
    <property type="project" value="InterPro"/>
</dbReference>
<dbReference type="GO" id="GO:0005789">
    <property type="term" value="C:endoplasmic reticulum membrane"/>
    <property type="evidence" value="ECO:0007669"/>
    <property type="project" value="UniProtKB-SubCell"/>
</dbReference>
<dbReference type="InterPro" id="IPR050182">
    <property type="entry name" value="Cytochrome_P450_fam2"/>
</dbReference>
<dbReference type="InterPro" id="IPR001128">
    <property type="entry name" value="Cyt_P450"/>
</dbReference>
<dbReference type="Pfam" id="PF00067">
    <property type="entry name" value="p450"/>
    <property type="match status" value="1"/>
</dbReference>
<evidence type="ECO:0000256" key="14">
    <source>
        <dbReference type="PIRSR" id="PIRSR602401-1"/>
    </source>
</evidence>
<evidence type="ECO:0000256" key="7">
    <source>
        <dbReference type="ARBA" id="ARBA00022723"/>
    </source>
</evidence>
<accession>A0A034W432</accession>
<comment type="cofactor">
    <cofactor evidence="1 14">
        <name>heme</name>
        <dbReference type="ChEBI" id="CHEBI:30413"/>
    </cofactor>
</comment>
<evidence type="ECO:0000256" key="11">
    <source>
        <dbReference type="ARBA" id="ARBA00023004"/>
    </source>
</evidence>
<keyword evidence="6 14" id="KW-0349">Heme</keyword>
<feature type="binding site" description="axial binding residue" evidence="14">
    <location>
        <position position="462"/>
    </location>
    <ligand>
        <name>heme</name>
        <dbReference type="ChEBI" id="CHEBI:30413"/>
    </ligand>
    <ligandPart>
        <name>Fe</name>
        <dbReference type="ChEBI" id="CHEBI:18248"/>
    </ligandPart>
</feature>
<dbReference type="GO" id="GO:0006805">
    <property type="term" value="P:xenobiotic metabolic process"/>
    <property type="evidence" value="ECO:0007669"/>
    <property type="project" value="TreeGrafter"/>
</dbReference>
<dbReference type="InterPro" id="IPR036396">
    <property type="entry name" value="Cyt_P450_sf"/>
</dbReference>
<keyword evidence="11 14" id="KW-0408">Iron</keyword>
<keyword evidence="10" id="KW-0560">Oxidoreductase</keyword>
<evidence type="ECO:0000256" key="6">
    <source>
        <dbReference type="ARBA" id="ARBA00022617"/>
    </source>
</evidence>
<sequence>MLANLMTDKMCTYYTVVFGLLALLVIISELLRAWRSRKYPRGPWGLPILGYLPFLNKREPYKTLAELAKRYGPVYSLRLGNVDVVVLADAASVREFLKCEEFTARAPLYVTHGIMGGFGLICSEGALWRNQRKHVIDWLKDLGMTKKPGNARKSMEQRIKSGVIECMKSFRDDSKKHSSFDPHHALQHTLGNIINDLVFGVKYARDDVTWKYLLQLQEKGLKLMGVSGAVNFLPWLRFLPWNLRSIRFLLDGKARTHEIYKNLIEKREQTWEQRKAVSDDSFNILDHFIDERMRREDSDIAEERLSTDIYYTQEQLLHLLADMFGAGLDTTLATMRWFLLYMCKYQEVQEQLRAELLKIPDNEFDLEHLEQCHFLRACISETQRIRSVVPLGIPHGAVEDFTIQGCLIPKNCMIIPLQWAAHMNRLKWIEPELYWPGRFLDDNDQYCQPADFIPFQTGKRMCPGEELARMMLFLYAGYIIRGFYIRLSQEHEIMSVRGENGITLVPKYYEIVATPMRNMKDLVKDDDVGMYKAVAVKKDIKSNTI</sequence>
<keyword evidence="12" id="KW-0503">Monooxygenase</keyword>
<feature type="transmembrane region" description="Helical" evidence="15">
    <location>
        <begin position="12"/>
        <end position="31"/>
    </location>
</feature>
<evidence type="ECO:0000256" key="8">
    <source>
        <dbReference type="ARBA" id="ARBA00022824"/>
    </source>
</evidence>
<dbReference type="PANTHER" id="PTHR24300">
    <property type="entry name" value="CYTOCHROME P450 508A4-RELATED"/>
    <property type="match status" value="1"/>
</dbReference>
<evidence type="ECO:0000256" key="4">
    <source>
        <dbReference type="ARBA" id="ARBA00004406"/>
    </source>
</evidence>
<comment type="function">
    <text evidence="2">May be involved in the metabolism of insect hormones and in the breakdown of synthetic insecticides.</text>
</comment>
<keyword evidence="7 14" id="KW-0479">Metal-binding</keyword>
<dbReference type="PANTHER" id="PTHR24300:SF403">
    <property type="entry name" value="CYTOCHROME P450 306A1"/>
    <property type="match status" value="1"/>
</dbReference>
<dbReference type="GO" id="GO:0020037">
    <property type="term" value="F:heme binding"/>
    <property type="evidence" value="ECO:0007669"/>
    <property type="project" value="InterPro"/>
</dbReference>
<dbReference type="Gene3D" id="1.10.630.10">
    <property type="entry name" value="Cytochrome P450"/>
    <property type="match status" value="1"/>
</dbReference>
<dbReference type="FunFam" id="1.10.630.10:FF:000238">
    <property type="entry name" value="Cytochrome P450 2A6"/>
    <property type="match status" value="1"/>
</dbReference>
<dbReference type="GO" id="GO:0016712">
    <property type="term" value="F:oxidoreductase activity, acting on paired donors, with incorporation or reduction of molecular oxygen, reduced flavin or flavoprotein as one donor, and incorporation of one atom of oxygen"/>
    <property type="evidence" value="ECO:0007669"/>
    <property type="project" value="TreeGrafter"/>
</dbReference>
<dbReference type="GeneID" id="105224923"/>
<dbReference type="PRINTS" id="PR00385">
    <property type="entry name" value="P450"/>
</dbReference>
<evidence type="ECO:0000256" key="2">
    <source>
        <dbReference type="ARBA" id="ARBA00003690"/>
    </source>
</evidence>
<evidence type="ECO:0000256" key="13">
    <source>
        <dbReference type="ARBA" id="ARBA00023136"/>
    </source>
</evidence>
<evidence type="ECO:0000256" key="9">
    <source>
        <dbReference type="ARBA" id="ARBA00022848"/>
    </source>
</evidence>
<evidence type="ECO:0000256" key="1">
    <source>
        <dbReference type="ARBA" id="ARBA00001971"/>
    </source>
</evidence>
<organism evidence="16">
    <name type="scientific">Bactrocera dorsalis</name>
    <name type="common">Oriental fruit fly</name>
    <name type="synonym">Dacus dorsalis</name>
    <dbReference type="NCBI Taxonomy" id="27457"/>
    <lineage>
        <taxon>Eukaryota</taxon>
        <taxon>Metazoa</taxon>
        <taxon>Ecdysozoa</taxon>
        <taxon>Arthropoda</taxon>
        <taxon>Hexapoda</taxon>
        <taxon>Insecta</taxon>
        <taxon>Pterygota</taxon>
        <taxon>Neoptera</taxon>
        <taxon>Endopterygota</taxon>
        <taxon>Diptera</taxon>
        <taxon>Brachycera</taxon>
        <taxon>Muscomorpha</taxon>
        <taxon>Tephritoidea</taxon>
        <taxon>Tephritidae</taxon>
        <taxon>Bactrocera</taxon>
        <taxon>Bactrocera</taxon>
    </lineage>
</organism>
<evidence type="ECO:0000256" key="15">
    <source>
        <dbReference type="SAM" id="Phobius"/>
    </source>
</evidence>
<name>A0A034W432_BACDO</name>
<proteinExistence type="inferred from homology"/>
<dbReference type="AlphaFoldDB" id="A0A034W432"/>
<dbReference type="CTD" id="32857"/>